<dbReference type="EMBL" id="MZ358192">
    <property type="protein sequence ID" value="QYB23643.1"/>
    <property type="molecule type" value="Genomic_DNA"/>
</dbReference>
<accession>A0A8F8XCK9</accession>
<sequence>MNPRWQETAAKETYIKAVQATASLTSNGTGQGFIEPHTYTGGQLSTNLAKQNNTIIELLVQVLEKNLDLEQAVANLTGQVTRLEKAVADKETVKLPEKVLEDLTKEFGKVNLGKGKGIEGQVSSRDKNFYVWKNPYTQYNEQKPRKAPSAPRN</sequence>
<reference evidence="1" key="1">
    <citation type="submission" date="2021-06" db="EMBL/GenBank/DDBJ databases">
        <title>Genome of Rubus yellow net virus isolate from Bosnia and Herzegovina.</title>
        <authorList>
            <person name="Vakic M."/>
            <person name="Stainton D."/>
            <person name="Delic D."/>
            <person name="Tzanetakis I."/>
        </authorList>
    </citation>
    <scope>NUCLEOTIDE SEQUENCE</scope>
    <source>
        <strain evidence="1">RYNV-BiH</strain>
    </source>
</reference>
<gene>
    <name evidence="1" type="primary">ORF2</name>
</gene>
<protein>
    <submittedName>
        <fullName evidence="1">Uncharacterized protein</fullName>
    </submittedName>
</protein>
<name>A0A8F8XCK9_9VIRU</name>
<proteinExistence type="predicted"/>
<organism evidence="1">
    <name type="scientific">Rubus yellow net virus</name>
    <dbReference type="NCBI Taxonomy" id="198310"/>
    <lineage>
        <taxon>Viruses</taxon>
        <taxon>Riboviria</taxon>
        <taxon>Pararnavirae</taxon>
        <taxon>Artverviricota</taxon>
        <taxon>Revtraviricetes</taxon>
        <taxon>Ortervirales</taxon>
        <taxon>Caulimoviridae</taxon>
        <taxon>Badnavirus</taxon>
        <taxon>Badnavirus reterubi</taxon>
    </lineage>
</organism>
<evidence type="ECO:0000313" key="1">
    <source>
        <dbReference type="EMBL" id="QYB23643.1"/>
    </source>
</evidence>